<protein>
    <recommendedName>
        <fullName evidence="1">DUF7730 domain-containing protein</fullName>
    </recommendedName>
</protein>
<dbReference type="PANTHER" id="PTHR38790">
    <property type="entry name" value="2EXR DOMAIN-CONTAINING PROTEIN-RELATED"/>
    <property type="match status" value="1"/>
</dbReference>
<evidence type="ECO:0000313" key="3">
    <source>
        <dbReference type="Proteomes" id="UP001218218"/>
    </source>
</evidence>
<organism evidence="2 3">
    <name type="scientific">Mycena albidolilacea</name>
    <dbReference type="NCBI Taxonomy" id="1033008"/>
    <lineage>
        <taxon>Eukaryota</taxon>
        <taxon>Fungi</taxon>
        <taxon>Dikarya</taxon>
        <taxon>Basidiomycota</taxon>
        <taxon>Agaricomycotina</taxon>
        <taxon>Agaricomycetes</taxon>
        <taxon>Agaricomycetidae</taxon>
        <taxon>Agaricales</taxon>
        <taxon>Marasmiineae</taxon>
        <taxon>Mycenaceae</taxon>
        <taxon>Mycena</taxon>
    </lineage>
</organism>
<dbReference type="AlphaFoldDB" id="A0AAD6Z5P0"/>
<feature type="domain" description="DUF7730" evidence="1">
    <location>
        <begin position="73"/>
        <end position="190"/>
    </location>
</feature>
<dbReference type="InterPro" id="IPR056632">
    <property type="entry name" value="DUF7730"/>
</dbReference>
<comment type="caution">
    <text evidence="2">The sequence shown here is derived from an EMBL/GenBank/DDBJ whole genome shotgun (WGS) entry which is preliminary data.</text>
</comment>
<sequence>MPTFREAAKLTKSYILHALCSPYLALLNRRRWRLKRPTRRRSTHMKGPYLTPLPTDRIDILNQSRPMVAQPSTCRLLRLPPELRELIFEIAVGNRLVHIKRVPVGYDGRSIYASFYVRPEKPDTPNSLRMLDPADDIPVALLLVCRAVYVEVFPIILRQNTFFFCLRDFPHIIQCGLGQYCLTELRSIHLGKDDWSSPSWDVAFKILHRMRLDSLALEFDANAAAYLTPVSFANENCRRLLAIRHLRNLDIFFLEPHPHAVHPESDQITKAFRDLMIGPEADEKYEAFLLAGSTTAESATPLLDSGARWAPAI</sequence>
<name>A0AAD6Z5P0_9AGAR</name>
<evidence type="ECO:0000313" key="2">
    <source>
        <dbReference type="EMBL" id="KAJ7308549.1"/>
    </source>
</evidence>
<gene>
    <name evidence="2" type="ORF">DFH08DRAFT_900200</name>
</gene>
<dbReference type="Pfam" id="PF24864">
    <property type="entry name" value="DUF7730"/>
    <property type="match status" value="1"/>
</dbReference>
<dbReference type="EMBL" id="JARIHO010000085">
    <property type="protein sequence ID" value="KAJ7308549.1"/>
    <property type="molecule type" value="Genomic_DNA"/>
</dbReference>
<accession>A0AAD6Z5P0</accession>
<keyword evidence="3" id="KW-1185">Reference proteome</keyword>
<evidence type="ECO:0000259" key="1">
    <source>
        <dbReference type="Pfam" id="PF24864"/>
    </source>
</evidence>
<dbReference type="Proteomes" id="UP001218218">
    <property type="component" value="Unassembled WGS sequence"/>
</dbReference>
<proteinExistence type="predicted"/>
<reference evidence="2" key="1">
    <citation type="submission" date="2023-03" db="EMBL/GenBank/DDBJ databases">
        <title>Massive genome expansion in bonnet fungi (Mycena s.s.) driven by repeated elements and novel gene families across ecological guilds.</title>
        <authorList>
            <consortium name="Lawrence Berkeley National Laboratory"/>
            <person name="Harder C.B."/>
            <person name="Miyauchi S."/>
            <person name="Viragh M."/>
            <person name="Kuo A."/>
            <person name="Thoen E."/>
            <person name="Andreopoulos B."/>
            <person name="Lu D."/>
            <person name="Skrede I."/>
            <person name="Drula E."/>
            <person name="Henrissat B."/>
            <person name="Morin E."/>
            <person name="Kohler A."/>
            <person name="Barry K."/>
            <person name="LaButti K."/>
            <person name="Morin E."/>
            <person name="Salamov A."/>
            <person name="Lipzen A."/>
            <person name="Mereny Z."/>
            <person name="Hegedus B."/>
            <person name="Baldrian P."/>
            <person name="Stursova M."/>
            <person name="Weitz H."/>
            <person name="Taylor A."/>
            <person name="Grigoriev I.V."/>
            <person name="Nagy L.G."/>
            <person name="Martin F."/>
            <person name="Kauserud H."/>
        </authorList>
    </citation>
    <scope>NUCLEOTIDE SEQUENCE</scope>
    <source>
        <strain evidence="2">CBHHK002</strain>
    </source>
</reference>